<accession>A0A6S6U5A6</accession>
<feature type="non-terminal residue" evidence="1">
    <location>
        <position position="31"/>
    </location>
</feature>
<proteinExistence type="predicted"/>
<organism evidence="1">
    <name type="scientific">uncultured Sulfurovum sp</name>
    <dbReference type="NCBI Taxonomy" id="269237"/>
    <lineage>
        <taxon>Bacteria</taxon>
        <taxon>Pseudomonadati</taxon>
        <taxon>Campylobacterota</taxon>
        <taxon>Epsilonproteobacteria</taxon>
        <taxon>Campylobacterales</taxon>
        <taxon>Sulfurovaceae</taxon>
        <taxon>Sulfurovum</taxon>
        <taxon>environmental samples</taxon>
    </lineage>
</organism>
<gene>
    <name evidence="1" type="ORF">HELGO_WM21133</name>
</gene>
<dbReference type="AlphaFoldDB" id="A0A6S6U5A6"/>
<name>A0A6S6U5A6_9BACT</name>
<protein>
    <submittedName>
        <fullName evidence="1">Uncharacterized protein</fullName>
    </submittedName>
</protein>
<evidence type="ECO:0000313" key="1">
    <source>
        <dbReference type="EMBL" id="CAA6822706.1"/>
    </source>
</evidence>
<reference evidence="1" key="1">
    <citation type="submission" date="2020-01" db="EMBL/GenBank/DDBJ databases">
        <authorList>
            <person name="Meier V. D."/>
            <person name="Meier V D."/>
        </authorList>
    </citation>
    <scope>NUCLEOTIDE SEQUENCE</scope>
    <source>
        <strain evidence="1">HLG_WM_MAG_02</strain>
    </source>
</reference>
<sequence>MKIKIIIGLIAIFLFTLIAEARNVNKFSYTT</sequence>
<dbReference type="EMBL" id="CACVAZ010000156">
    <property type="protein sequence ID" value="CAA6822706.1"/>
    <property type="molecule type" value="Genomic_DNA"/>
</dbReference>